<feature type="compositionally biased region" description="Polar residues" evidence="1">
    <location>
        <begin position="318"/>
        <end position="328"/>
    </location>
</feature>
<sequence length="555" mass="56791">MPAAAARVSVAASLLAGLLLGLSAPARSQAETDPEFSLCRRSFYRETPPQGPAGAGLIQSCHSLPGARHFASLYNSTCGASIYSAFCLSQESNWGEQQSERQTEDDGEGSRVESPLDSEVLIPALLGGGGGPSEGHNAANPAPPAWDVLISRLVREAAVLRCSDAGATEGADLFVLTGAAGLSEGEDGGCQVDMLWSAVCCASPEEGGGGGGGGGEESRGFSVGVVKGKGEEERVVSVQELGEVTGVAAVFTGFCGEAEGDEDVMALFVEKLEALRRDMQTTDTESEEGASENTEGEQAGGDTGSDDMPEVTEEEVMSASQREAQVNSVPLDDSDEPQDALEMENETHGSGSFVGGALMYVLSSSVSLLSAPLRPVVSTLTGLPGQVTYILGEDMAALSAVPSGTFSLFQNMVCDLWSGMWSATNLVAEVGELCFSGIYSCSSPLVGSLFGACQDGVTGVGQLAMDSVGIFGGVLDNVWSVFKFFGGTAWDHSEGYVGTVLSELGHQVKTVGLGLGTLVWRGGRGLGNVVGAVGGLAGGTVGSVVENVKNAFGGE</sequence>
<feature type="signal peptide" evidence="2">
    <location>
        <begin position="1"/>
        <end position="30"/>
    </location>
</feature>
<evidence type="ECO:0000313" key="4">
    <source>
        <dbReference type="RefSeq" id="XP_031432225.1"/>
    </source>
</evidence>
<accession>A0A6P8GAR5</accession>
<dbReference type="GeneID" id="105894505"/>
<feature type="region of interest" description="Disordered" evidence="1">
    <location>
        <begin position="96"/>
        <end position="116"/>
    </location>
</feature>
<keyword evidence="3" id="KW-1185">Reference proteome</keyword>
<keyword evidence="2" id="KW-0732">Signal</keyword>
<evidence type="ECO:0000256" key="2">
    <source>
        <dbReference type="SAM" id="SignalP"/>
    </source>
</evidence>
<keyword evidence="4" id="KW-0378">Hydrolase</keyword>
<dbReference type="InterPro" id="IPR039015">
    <property type="entry name" value="ENDOD1"/>
</dbReference>
<proteinExistence type="predicted"/>
<dbReference type="AlphaFoldDB" id="A0A6P8GAR5"/>
<evidence type="ECO:0000256" key="1">
    <source>
        <dbReference type="SAM" id="MobiDB-lite"/>
    </source>
</evidence>
<keyword evidence="4" id="KW-0540">Nuclease</keyword>
<feature type="compositionally biased region" description="Basic and acidic residues" evidence="1">
    <location>
        <begin position="98"/>
        <end position="111"/>
    </location>
</feature>
<reference evidence="4" key="1">
    <citation type="submission" date="2025-08" db="UniProtKB">
        <authorList>
            <consortium name="RefSeq"/>
        </authorList>
    </citation>
    <scope>IDENTIFICATION</scope>
</reference>
<protein>
    <submittedName>
        <fullName evidence="4">Endonuclease domain-containing 1 protein</fullName>
    </submittedName>
</protein>
<dbReference type="KEGG" id="char:105894505"/>
<feature type="compositionally biased region" description="Acidic residues" evidence="1">
    <location>
        <begin position="304"/>
        <end position="316"/>
    </location>
</feature>
<dbReference type="Proteomes" id="UP000515152">
    <property type="component" value="Chromosome 11"/>
</dbReference>
<dbReference type="OrthoDB" id="8751470at2759"/>
<organism evidence="3 4">
    <name type="scientific">Clupea harengus</name>
    <name type="common">Atlantic herring</name>
    <dbReference type="NCBI Taxonomy" id="7950"/>
    <lineage>
        <taxon>Eukaryota</taxon>
        <taxon>Metazoa</taxon>
        <taxon>Chordata</taxon>
        <taxon>Craniata</taxon>
        <taxon>Vertebrata</taxon>
        <taxon>Euteleostomi</taxon>
        <taxon>Actinopterygii</taxon>
        <taxon>Neopterygii</taxon>
        <taxon>Teleostei</taxon>
        <taxon>Clupei</taxon>
        <taxon>Clupeiformes</taxon>
        <taxon>Clupeoidei</taxon>
        <taxon>Clupeidae</taxon>
        <taxon>Clupea</taxon>
    </lineage>
</organism>
<feature type="region of interest" description="Disordered" evidence="1">
    <location>
        <begin position="278"/>
        <end position="338"/>
    </location>
</feature>
<dbReference type="RefSeq" id="XP_031432225.1">
    <property type="nucleotide sequence ID" value="XM_031576365.2"/>
</dbReference>
<keyword evidence="4" id="KW-0255">Endonuclease</keyword>
<dbReference type="GO" id="GO:0004519">
    <property type="term" value="F:endonuclease activity"/>
    <property type="evidence" value="ECO:0007669"/>
    <property type="project" value="UniProtKB-KW"/>
</dbReference>
<evidence type="ECO:0000313" key="3">
    <source>
        <dbReference type="Proteomes" id="UP000515152"/>
    </source>
</evidence>
<dbReference type="PANTHER" id="PTHR21472:SF23">
    <property type="entry name" value="INO80 COMPLEX SUBUNIT E"/>
    <property type="match status" value="1"/>
</dbReference>
<dbReference type="PANTHER" id="PTHR21472">
    <property type="entry name" value="ENDONUCLEASE DOMAIN-CONTAINING 1 PROTEIN ENDOD1"/>
    <property type="match status" value="1"/>
</dbReference>
<feature type="chain" id="PRO_5028236264" evidence="2">
    <location>
        <begin position="31"/>
        <end position="555"/>
    </location>
</feature>
<gene>
    <name evidence="4" type="primary">LOC105894505</name>
</gene>
<name>A0A6P8GAR5_CLUHA</name>